<accession>A0A518A3T9</accession>
<accession>A0A517Q879</accession>
<keyword evidence="6" id="KW-0436">Ligase</keyword>
<dbReference type="EMBL" id="CP037421">
    <property type="protein sequence ID" value="QDT27801.1"/>
    <property type="molecule type" value="Genomic_DNA"/>
</dbReference>
<gene>
    <name evidence="6" type="ORF">Enr10x_31310</name>
</gene>
<evidence type="ECO:0000259" key="5">
    <source>
        <dbReference type="Pfam" id="PF04932"/>
    </source>
</evidence>
<proteinExistence type="predicted"/>
<evidence type="ECO:0000256" key="2">
    <source>
        <dbReference type="ARBA" id="ARBA00022692"/>
    </source>
</evidence>
<dbReference type="GO" id="GO:0016020">
    <property type="term" value="C:membrane"/>
    <property type="evidence" value="ECO:0007669"/>
    <property type="project" value="UniProtKB-SubCell"/>
</dbReference>
<dbReference type="GO" id="GO:0016874">
    <property type="term" value="F:ligase activity"/>
    <property type="evidence" value="ECO:0007669"/>
    <property type="project" value="UniProtKB-KW"/>
</dbReference>
<evidence type="ECO:0000256" key="3">
    <source>
        <dbReference type="ARBA" id="ARBA00022989"/>
    </source>
</evidence>
<dbReference type="RefSeq" id="WP_145106229.1">
    <property type="nucleotide sequence ID" value="NZ_CP036277.1"/>
</dbReference>
<evidence type="ECO:0000256" key="1">
    <source>
        <dbReference type="ARBA" id="ARBA00004141"/>
    </source>
</evidence>
<keyword evidence="2" id="KW-0812">Transmembrane</keyword>
<dbReference type="InterPro" id="IPR007016">
    <property type="entry name" value="O-antigen_ligase-rel_domated"/>
</dbReference>
<dbReference type="PANTHER" id="PTHR37422:SF13">
    <property type="entry name" value="LIPOPOLYSACCHARIDE BIOSYNTHESIS PROTEIN PA4999-RELATED"/>
    <property type="match status" value="1"/>
</dbReference>
<comment type="subcellular location">
    <subcellularLocation>
        <location evidence="1">Membrane</location>
        <topology evidence="1">Multi-pass membrane protein</topology>
    </subcellularLocation>
</comment>
<dbReference type="Pfam" id="PF04932">
    <property type="entry name" value="Wzy_C"/>
    <property type="match status" value="1"/>
</dbReference>
<evidence type="ECO:0000256" key="4">
    <source>
        <dbReference type="ARBA" id="ARBA00023136"/>
    </source>
</evidence>
<keyword evidence="3" id="KW-1133">Transmembrane helix</keyword>
<dbReference type="Proteomes" id="UP000315647">
    <property type="component" value="Chromosome"/>
</dbReference>
<keyword evidence="4" id="KW-0472">Membrane</keyword>
<reference evidence="6 7" key="1">
    <citation type="submission" date="2019-03" db="EMBL/GenBank/DDBJ databases">
        <title>Deep-cultivation of Planctomycetes and their phenomic and genomic characterization uncovers novel biology.</title>
        <authorList>
            <person name="Wiegand S."/>
            <person name="Jogler M."/>
            <person name="Boedeker C."/>
            <person name="Pinto D."/>
            <person name="Vollmers J."/>
            <person name="Rivas-Marin E."/>
            <person name="Kohn T."/>
            <person name="Peeters S.H."/>
            <person name="Heuer A."/>
            <person name="Rast P."/>
            <person name="Oberbeckmann S."/>
            <person name="Bunk B."/>
            <person name="Jeske O."/>
            <person name="Meyerdierks A."/>
            <person name="Storesund J.E."/>
            <person name="Kallscheuer N."/>
            <person name="Luecker S."/>
            <person name="Lage O.M."/>
            <person name="Pohl T."/>
            <person name="Merkel B.J."/>
            <person name="Hornburger P."/>
            <person name="Mueller R.-W."/>
            <person name="Bruemmer F."/>
            <person name="Labrenz M."/>
            <person name="Spormann A.M."/>
            <person name="Op den Camp H."/>
            <person name="Overmann J."/>
            <person name="Amann R."/>
            <person name="Jetten M.S.M."/>
            <person name="Mascher T."/>
            <person name="Medema M.H."/>
            <person name="Devos D.P."/>
            <person name="Kaster A.-K."/>
            <person name="Ovreas L."/>
            <person name="Rohde M."/>
            <person name="Galperin M.Y."/>
            <person name="Jogler C."/>
        </authorList>
    </citation>
    <scope>NUCLEOTIDE SEQUENCE [LARGE SCALE GENOMIC DNA]</scope>
    <source>
        <strain evidence="6 7">Enr10</strain>
    </source>
</reference>
<keyword evidence="7" id="KW-1185">Reference proteome</keyword>
<dbReference type="AlphaFoldDB" id="A0A517Q879"/>
<protein>
    <submittedName>
        <fullName evidence="6">O-Antigen ligase</fullName>
    </submittedName>
</protein>
<dbReference type="PANTHER" id="PTHR37422">
    <property type="entry name" value="TEICHURONIC ACID BIOSYNTHESIS PROTEIN TUAE"/>
    <property type="match status" value="1"/>
</dbReference>
<feature type="domain" description="O-antigen ligase-related" evidence="5">
    <location>
        <begin position="204"/>
        <end position="351"/>
    </location>
</feature>
<evidence type="ECO:0000313" key="7">
    <source>
        <dbReference type="Proteomes" id="UP000315647"/>
    </source>
</evidence>
<organism evidence="6 7">
    <name type="scientific">Gimesia panareensis</name>
    <dbReference type="NCBI Taxonomy" id="2527978"/>
    <lineage>
        <taxon>Bacteria</taxon>
        <taxon>Pseudomonadati</taxon>
        <taxon>Planctomycetota</taxon>
        <taxon>Planctomycetia</taxon>
        <taxon>Planctomycetales</taxon>
        <taxon>Planctomycetaceae</taxon>
        <taxon>Gimesia</taxon>
    </lineage>
</organism>
<dbReference type="InterPro" id="IPR051533">
    <property type="entry name" value="WaaL-like"/>
</dbReference>
<sequence>MHIFEGNPNQLESCPVMKLNRSTFQELSFRTGIWFALGVGFAIPVSTSLTSAFSLGVLVCWFLSGQYRVTFKLLRTYPVATISLILFCTLAAGLLYTPQTFKLATRNLFKYRQFLMIPIYLSFFLDSRARLRGIRMFELGLILTLAISMCLWLFGIEWDIRSHDHAIFKNRITQNILMSFLVYLSAWRFLANPRKAWPWGVLSLIATVNVLLIVPGRSGYVAVGILIVVLMYQKMGYKGIIPAGVGVLVIGLVCYQASGRFQRRIDLVFSEIKNYHQTQDHASGVNLRIEFLANGLQLAGASPIFGSGTGSFAPRYRELAEQQEQMVTENPHNEYIMLLVQNGALGMGLFLLLFWFSWHSARGGTGLEPSLTQAVVGVYLIGCLANSLMLDTTEGGLFGYLIGLTCAAGISAKGISQGDLPREIVTETKADEPEAVPKAA</sequence>
<name>A0A517Q879_9PLAN</name>
<evidence type="ECO:0000313" key="6">
    <source>
        <dbReference type="EMBL" id="QDT27801.1"/>
    </source>
</evidence>